<feature type="transmembrane region" description="Helical" evidence="7">
    <location>
        <begin position="526"/>
        <end position="545"/>
    </location>
</feature>
<dbReference type="RefSeq" id="WP_305111949.1">
    <property type="nucleotide sequence ID" value="NZ_JAUTIX010000005.1"/>
</dbReference>
<dbReference type="Proteomes" id="UP001178281">
    <property type="component" value="Unassembled WGS sequence"/>
</dbReference>
<feature type="region of interest" description="Disordered" evidence="6">
    <location>
        <begin position="1138"/>
        <end position="1163"/>
    </location>
</feature>
<dbReference type="InterPro" id="IPR000731">
    <property type="entry name" value="SSD"/>
</dbReference>
<dbReference type="GO" id="GO:0006400">
    <property type="term" value="P:tRNA modification"/>
    <property type="evidence" value="ECO:0007669"/>
    <property type="project" value="InterPro"/>
</dbReference>
<dbReference type="Pfam" id="PF03176">
    <property type="entry name" value="MMPL"/>
    <property type="match status" value="2"/>
</dbReference>
<dbReference type="GO" id="GO:0016757">
    <property type="term" value="F:glycosyltransferase activity"/>
    <property type="evidence" value="ECO:0007669"/>
    <property type="project" value="UniProtKB-KW"/>
</dbReference>
<dbReference type="Gene3D" id="3.20.20.105">
    <property type="entry name" value="Queuine tRNA-ribosyltransferase-like"/>
    <property type="match status" value="2"/>
</dbReference>
<keyword evidence="2" id="KW-1003">Cell membrane</keyword>
<name>A0AA90SMI1_9ACTN</name>
<feature type="transmembrane region" description="Helical" evidence="7">
    <location>
        <begin position="279"/>
        <end position="302"/>
    </location>
</feature>
<reference evidence="9" key="1">
    <citation type="submission" date="2023-08" db="EMBL/GenBank/DDBJ databases">
        <title>The draft genome of Tsukamurella strandjordii strain 050030.</title>
        <authorList>
            <person name="Zhao F."/>
            <person name="Feng Y."/>
            <person name="Zong Z."/>
        </authorList>
    </citation>
    <scope>NUCLEOTIDE SEQUENCE</scope>
    <source>
        <strain evidence="9">050030</strain>
    </source>
</reference>
<dbReference type="InterPro" id="IPR002616">
    <property type="entry name" value="tRNA_ribo_trans-like"/>
</dbReference>
<dbReference type="PANTHER" id="PTHR33406">
    <property type="entry name" value="MEMBRANE PROTEIN MJ1562-RELATED"/>
    <property type="match status" value="1"/>
</dbReference>
<feature type="transmembrane region" description="Helical" evidence="7">
    <location>
        <begin position="314"/>
        <end position="337"/>
    </location>
</feature>
<dbReference type="AlphaFoldDB" id="A0AA90SMI1"/>
<keyword evidence="5 7" id="KW-0472">Membrane</keyword>
<dbReference type="PROSITE" id="PS50156">
    <property type="entry name" value="SSD"/>
    <property type="match status" value="1"/>
</dbReference>
<dbReference type="SUPFAM" id="SSF82866">
    <property type="entry name" value="Multidrug efflux transporter AcrB transmembrane domain"/>
    <property type="match status" value="2"/>
</dbReference>
<proteinExistence type="predicted"/>
<evidence type="ECO:0000256" key="1">
    <source>
        <dbReference type="ARBA" id="ARBA00004651"/>
    </source>
</evidence>
<evidence type="ECO:0000256" key="3">
    <source>
        <dbReference type="ARBA" id="ARBA00022692"/>
    </source>
</evidence>
<dbReference type="InterPro" id="IPR036511">
    <property type="entry name" value="TGT-like_sf"/>
</dbReference>
<evidence type="ECO:0000256" key="5">
    <source>
        <dbReference type="ARBA" id="ARBA00023136"/>
    </source>
</evidence>
<feature type="domain" description="SSD" evidence="8">
    <location>
        <begin position="212"/>
        <end position="336"/>
    </location>
</feature>
<dbReference type="EC" id="2.4.2.-" evidence="9"/>
<dbReference type="EMBL" id="JAUTIX010000005">
    <property type="protein sequence ID" value="MDP0399248.1"/>
    <property type="molecule type" value="Genomic_DNA"/>
</dbReference>
<evidence type="ECO:0000256" key="6">
    <source>
        <dbReference type="SAM" id="MobiDB-lite"/>
    </source>
</evidence>
<keyword evidence="10" id="KW-1185">Reference proteome</keyword>
<dbReference type="GO" id="GO:0005886">
    <property type="term" value="C:plasma membrane"/>
    <property type="evidence" value="ECO:0007669"/>
    <property type="project" value="UniProtKB-SubCell"/>
</dbReference>
<feature type="transmembrane region" description="Helical" evidence="7">
    <location>
        <begin position="240"/>
        <end position="258"/>
    </location>
</feature>
<dbReference type="SUPFAM" id="SSF51713">
    <property type="entry name" value="tRNA-guanine transglycosylase"/>
    <property type="match status" value="1"/>
</dbReference>
<feature type="region of interest" description="Disordered" evidence="6">
    <location>
        <begin position="1055"/>
        <end position="1074"/>
    </location>
</feature>
<protein>
    <submittedName>
        <fullName evidence="9">tRNA-guanine transglycosylase</fullName>
        <ecNumber evidence="9">2.4.2.-</ecNumber>
    </submittedName>
</protein>
<evidence type="ECO:0000313" key="9">
    <source>
        <dbReference type="EMBL" id="MDP0399248.1"/>
    </source>
</evidence>
<evidence type="ECO:0000256" key="7">
    <source>
        <dbReference type="SAM" id="Phobius"/>
    </source>
</evidence>
<keyword evidence="9" id="KW-0328">Glycosyltransferase</keyword>
<dbReference type="InterPro" id="IPR004869">
    <property type="entry name" value="MMPL_dom"/>
</dbReference>
<gene>
    <name evidence="9" type="ORF">Q7X28_15070</name>
</gene>
<organism evidence="9 10">
    <name type="scientific">Tsukamurella strandjordii</name>
    <dbReference type="NCBI Taxonomy" id="147577"/>
    <lineage>
        <taxon>Bacteria</taxon>
        <taxon>Bacillati</taxon>
        <taxon>Actinomycetota</taxon>
        <taxon>Actinomycetes</taxon>
        <taxon>Mycobacteriales</taxon>
        <taxon>Tsukamurellaceae</taxon>
        <taxon>Tsukamurella</taxon>
    </lineage>
</organism>
<dbReference type="InterPro" id="IPR050545">
    <property type="entry name" value="Mycobact_MmpL"/>
</dbReference>
<keyword evidence="3 7" id="KW-0812">Transmembrane</keyword>
<feature type="transmembrane region" description="Helical" evidence="7">
    <location>
        <begin position="640"/>
        <end position="659"/>
    </location>
</feature>
<sequence>MASFLYKVGSFCYRKWWMVLSLWIVALVGIGIAGSSLSEPFKDDFNLPGSQAVKAQEVLQKNFPQTAETQAPTATVVFQSRDGQRLDQGHNATAINTVVAKLREVPQLPEAERAALTNPAVGAAAAENLSGDGRVAQLRLTFDGVKTVSQESKDAVAAAKQAGADAGLTVETAGAANEHPAEPPAEMIGIVVAVIVMIITFAALLAALMPLVSALIGIALSTSVIAIGTSFLTLGTSTTGLSMMIGLAVGIDYSLFVISRYRQELLRTDDRAHAAGLAVGTAGSAVVFAGATVIIALCGLSITGMSFLSQMGLGAAVTVALAVLVALTVLPALLGVFKSAVFTPRLPFLWTPDQTERRPMGQRIGELLTKRPLPFLIGAVAVLAVAAIPIGKIELGLDVTSPSDKAATSIQSEAFGAGKSSPLVAVIDDEGKGDRKAAETRFADEVRKLDGLGPGGIIGPVPNATGNASQFIIVPASGPSTKQTADLLAEVRDHADAIGTATGTYVGIGGAAAINADFSDALTSKLPLYLIVVVGLAIILLMIVFRSVIIPVIASLGFLLSIAATFGVTVGFFQEGWLGWISPEERGPILVFMPIFLIGIVFGLAMDYQVFLVSRMREEHHHGAEAQEAIRIGYSSGARVVTAAAIIMISVFAGFTLSTETFLKLMGFSMAAAIVFDAFLVRMIIMPTTMSLLGEKAWWMPRWLDRILPRIDVEGDALRTADADAPVAEHETEEIAAPARVAAAAPPAPVPAVAPAPRKPAPALHDSRNQSVLDELRASNRALVAELSELRSDYRSIAAHTRLQAGSVVDPVRFESSGTAGPGPRTGTLHTPHGTVETPAFVALAPLAAAPGIDPASIGSVGAQAITVDGVLIDRTTGAELIDEAGGLHGFARWDVPLFVDVSGVADPAAALAAAHRLGGDIAFGPAGAAIARRALAEHNWLSSTRSAGTSLWPTLGSDADASAVRELQQQHDEDRASGGLGFGGYRIVGAAGTAPASLIGELDSSRPRYLSGARGPADLFAAVDAGVDLVDSAAPLELARHGIVLTTTGPLAVSAPQHRGDTRPLDPAPEAWPAPGTTPMRAYLHHLYRVDPVAATAIAARHNTWFLTTLVARMRDALIAGRYPAFQEDFLGRYGAAAPGTPSPRRIPAPAVPARTDADSHA</sequence>
<dbReference type="Pfam" id="PF01702">
    <property type="entry name" value="TGT"/>
    <property type="match status" value="2"/>
</dbReference>
<evidence type="ECO:0000313" key="10">
    <source>
        <dbReference type="Proteomes" id="UP001178281"/>
    </source>
</evidence>
<evidence type="ECO:0000256" key="2">
    <source>
        <dbReference type="ARBA" id="ARBA00022475"/>
    </source>
</evidence>
<feature type="region of interest" description="Disordered" evidence="6">
    <location>
        <begin position="748"/>
        <end position="767"/>
    </location>
</feature>
<evidence type="ECO:0000259" key="8">
    <source>
        <dbReference type="PROSITE" id="PS50156"/>
    </source>
</evidence>
<feature type="transmembrane region" description="Helical" evidence="7">
    <location>
        <begin position="215"/>
        <end position="234"/>
    </location>
</feature>
<keyword evidence="4 7" id="KW-1133">Transmembrane helix</keyword>
<dbReference type="Gene3D" id="1.20.1640.10">
    <property type="entry name" value="Multidrug efflux transporter AcrB transmembrane domain"/>
    <property type="match status" value="2"/>
</dbReference>
<comment type="subcellular location">
    <subcellularLocation>
        <location evidence="1">Cell membrane</location>
        <topology evidence="1">Multi-pass membrane protein</topology>
    </subcellularLocation>
</comment>
<dbReference type="PANTHER" id="PTHR33406:SF13">
    <property type="entry name" value="MEMBRANE PROTEIN YDFJ"/>
    <property type="match status" value="1"/>
</dbReference>
<feature type="compositionally biased region" description="Pro residues" evidence="6">
    <location>
        <begin position="748"/>
        <end position="760"/>
    </location>
</feature>
<keyword evidence="9" id="KW-0808">Transferase</keyword>
<feature type="transmembrane region" description="Helical" evidence="7">
    <location>
        <begin position="187"/>
        <end position="208"/>
    </location>
</feature>
<feature type="transmembrane region" description="Helical" evidence="7">
    <location>
        <begin position="589"/>
        <end position="608"/>
    </location>
</feature>
<feature type="transmembrane region" description="Helical" evidence="7">
    <location>
        <begin position="373"/>
        <end position="391"/>
    </location>
</feature>
<comment type="caution">
    <text evidence="9">The sequence shown here is derived from an EMBL/GenBank/DDBJ whole genome shotgun (WGS) entry which is preliminary data.</text>
</comment>
<feature type="transmembrane region" description="Helical" evidence="7">
    <location>
        <begin position="552"/>
        <end position="573"/>
    </location>
</feature>
<dbReference type="NCBIfam" id="TIGR00449">
    <property type="entry name" value="tgt_general"/>
    <property type="match status" value="1"/>
</dbReference>
<accession>A0AA90SMI1</accession>
<evidence type="ECO:0000256" key="4">
    <source>
        <dbReference type="ARBA" id="ARBA00022989"/>
    </source>
</evidence>
<feature type="compositionally biased region" description="Pro residues" evidence="6">
    <location>
        <begin position="1142"/>
        <end position="1152"/>
    </location>
</feature>